<comment type="caution">
    <text evidence="2">The sequence shown here is derived from an EMBL/GenBank/DDBJ whole genome shotgun (WGS) entry which is preliminary data.</text>
</comment>
<evidence type="ECO:0008006" key="4">
    <source>
        <dbReference type="Google" id="ProtNLM"/>
    </source>
</evidence>
<feature type="signal peptide" evidence="1">
    <location>
        <begin position="1"/>
        <end position="15"/>
    </location>
</feature>
<proteinExistence type="predicted"/>
<dbReference type="InterPro" id="IPR036259">
    <property type="entry name" value="MFS_trans_sf"/>
</dbReference>
<dbReference type="AlphaFoldDB" id="A0A9D4JCP1"/>
<protein>
    <recommendedName>
        <fullName evidence="4">Major facilitator superfamily (MFS) profile domain-containing protein</fullName>
    </recommendedName>
</protein>
<evidence type="ECO:0000313" key="3">
    <source>
        <dbReference type="Proteomes" id="UP000828390"/>
    </source>
</evidence>
<gene>
    <name evidence="2" type="ORF">DPMN_136451</name>
</gene>
<name>A0A9D4JCP1_DREPO</name>
<keyword evidence="1" id="KW-0732">Signal</keyword>
<keyword evidence="3" id="KW-1185">Reference proteome</keyword>
<accession>A0A9D4JCP1</accession>
<evidence type="ECO:0000256" key="1">
    <source>
        <dbReference type="SAM" id="SignalP"/>
    </source>
</evidence>
<feature type="chain" id="PRO_5039511595" description="Major facilitator superfamily (MFS) profile domain-containing protein" evidence="1">
    <location>
        <begin position="16"/>
        <end position="65"/>
    </location>
</feature>
<reference evidence="2" key="1">
    <citation type="journal article" date="2019" name="bioRxiv">
        <title>The Genome of the Zebra Mussel, Dreissena polymorpha: A Resource for Invasive Species Research.</title>
        <authorList>
            <person name="McCartney M.A."/>
            <person name="Auch B."/>
            <person name="Kono T."/>
            <person name="Mallez S."/>
            <person name="Zhang Y."/>
            <person name="Obille A."/>
            <person name="Becker A."/>
            <person name="Abrahante J.E."/>
            <person name="Garbe J."/>
            <person name="Badalamenti J.P."/>
            <person name="Herman A."/>
            <person name="Mangelson H."/>
            <person name="Liachko I."/>
            <person name="Sullivan S."/>
            <person name="Sone E.D."/>
            <person name="Koren S."/>
            <person name="Silverstein K.A.T."/>
            <person name="Beckman K.B."/>
            <person name="Gohl D.M."/>
        </authorList>
    </citation>
    <scope>NUCLEOTIDE SEQUENCE</scope>
    <source>
        <strain evidence="2">Duluth1</strain>
        <tissue evidence="2">Whole animal</tissue>
    </source>
</reference>
<reference evidence="2" key="2">
    <citation type="submission" date="2020-11" db="EMBL/GenBank/DDBJ databases">
        <authorList>
            <person name="McCartney M.A."/>
            <person name="Auch B."/>
            <person name="Kono T."/>
            <person name="Mallez S."/>
            <person name="Becker A."/>
            <person name="Gohl D.M."/>
            <person name="Silverstein K.A.T."/>
            <person name="Koren S."/>
            <person name="Bechman K.B."/>
            <person name="Herman A."/>
            <person name="Abrahante J.E."/>
            <person name="Garbe J."/>
        </authorList>
    </citation>
    <scope>NUCLEOTIDE SEQUENCE</scope>
    <source>
        <strain evidence="2">Duluth1</strain>
        <tissue evidence="2">Whole animal</tissue>
    </source>
</reference>
<evidence type="ECO:0000313" key="2">
    <source>
        <dbReference type="EMBL" id="KAH3808101.1"/>
    </source>
</evidence>
<dbReference type="Proteomes" id="UP000828390">
    <property type="component" value="Unassembled WGS sequence"/>
</dbReference>
<sequence length="65" mass="6837">MFAGVTISLTSVILADIVGIDKLSNAFGMCNFVGGVSVFAGPPVAGKRIPSQTCHNRRALILRTF</sequence>
<dbReference type="EMBL" id="JAIWYP010000006">
    <property type="protein sequence ID" value="KAH3808101.1"/>
    <property type="molecule type" value="Genomic_DNA"/>
</dbReference>
<dbReference type="SUPFAM" id="SSF103473">
    <property type="entry name" value="MFS general substrate transporter"/>
    <property type="match status" value="1"/>
</dbReference>
<organism evidence="2 3">
    <name type="scientific">Dreissena polymorpha</name>
    <name type="common">Zebra mussel</name>
    <name type="synonym">Mytilus polymorpha</name>
    <dbReference type="NCBI Taxonomy" id="45954"/>
    <lineage>
        <taxon>Eukaryota</taxon>
        <taxon>Metazoa</taxon>
        <taxon>Spiralia</taxon>
        <taxon>Lophotrochozoa</taxon>
        <taxon>Mollusca</taxon>
        <taxon>Bivalvia</taxon>
        <taxon>Autobranchia</taxon>
        <taxon>Heteroconchia</taxon>
        <taxon>Euheterodonta</taxon>
        <taxon>Imparidentia</taxon>
        <taxon>Neoheterodontei</taxon>
        <taxon>Myida</taxon>
        <taxon>Dreissenoidea</taxon>
        <taxon>Dreissenidae</taxon>
        <taxon>Dreissena</taxon>
    </lineage>
</organism>